<dbReference type="RefSeq" id="WP_089274730.1">
    <property type="nucleotide sequence ID" value="NZ_FZOC01000005.1"/>
</dbReference>
<evidence type="ECO:0000259" key="1">
    <source>
        <dbReference type="Pfam" id="PF08765"/>
    </source>
</evidence>
<dbReference type="PANTHER" id="PTHR37812">
    <property type="entry name" value="MU-LIKE PROPHAGE FLUMU PROTEIN C"/>
    <property type="match status" value="1"/>
</dbReference>
<feature type="domain" description="Mor transcription activator" evidence="1">
    <location>
        <begin position="9"/>
        <end position="108"/>
    </location>
</feature>
<dbReference type="SUPFAM" id="SSF46689">
    <property type="entry name" value="Homeodomain-like"/>
    <property type="match status" value="1"/>
</dbReference>
<dbReference type="Gene3D" id="1.10.10.60">
    <property type="entry name" value="Homeodomain-like"/>
    <property type="match status" value="1"/>
</dbReference>
<dbReference type="InterPro" id="IPR009057">
    <property type="entry name" value="Homeodomain-like_sf"/>
</dbReference>
<dbReference type="InterPro" id="IPR014875">
    <property type="entry name" value="Mor_transcription_activator"/>
</dbReference>
<evidence type="ECO:0000313" key="2">
    <source>
        <dbReference type="EMBL" id="SNS06294.1"/>
    </source>
</evidence>
<evidence type="ECO:0000313" key="3">
    <source>
        <dbReference type="Proteomes" id="UP000198324"/>
    </source>
</evidence>
<dbReference type="Pfam" id="PF08765">
    <property type="entry name" value="Mor"/>
    <property type="match status" value="1"/>
</dbReference>
<dbReference type="PANTHER" id="PTHR37812:SF1">
    <property type="entry name" value="MU-LIKE PROPHAGE FLUMU PROTEIN C"/>
    <property type="match status" value="1"/>
</dbReference>
<accession>A0A239BGS8</accession>
<dbReference type="Proteomes" id="UP000198324">
    <property type="component" value="Unassembled WGS sequence"/>
</dbReference>
<dbReference type="AlphaFoldDB" id="A0A239BGS8"/>
<sequence length="126" mass="14231">MATPREIGMELLRDFADKLAKQVQDELGISAAKAKAFAEDAAGRLADDWGGQTVYLPMDMIGRRSTRNKQIYREFNGDNQSELALKYGLSRQCIYRIIKEQGELRMPKQASLLNLDVTSPQDHDRA</sequence>
<dbReference type="InterPro" id="IPR052411">
    <property type="entry name" value="c-mor_Regulatory_Protein"/>
</dbReference>
<organism evidence="2 3">
    <name type="scientific">Humidesulfovibrio mexicanus</name>
    <dbReference type="NCBI Taxonomy" id="147047"/>
    <lineage>
        <taxon>Bacteria</taxon>
        <taxon>Pseudomonadati</taxon>
        <taxon>Thermodesulfobacteriota</taxon>
        <taxon>Desulfovibrionia</taxon>
        <taxon>Desulfovibrionales</taxon>
        <taxon>Desulfovibrionaceae</taxon>
        <taxon>Humidesulfovibrio</taxon>
    </lineage>
</organism>
<protein>
    <submittedName>
        <fullName evidence="2">Mor transcription activator family protein</fullName>
    </submittedName>
</protein>
<proteinExistence type="predicted"/>
<reference evidence="2 3" key="1">
    <citation type="submission" date="2017-06" db="EMBL/GenBank/DDBJ databases">
        <authorList>
            <person name="Kim H.J."/>
            <person name="Triplett B.A."/>
        </authorList>
    </citation>
    <scope>NUCLEOTIDE SEQUENCE [LARGE SCALE GENOMIC DNA]</scope>
    <source>
        <strain evidence="2 3">DSM 13116</strain>
    </source>
</reference>
<gene>
    <name evidence="2" type="ORF">SAMN04488503_2517</name>
</gene>
<dbReference type="EMBL" id="FZOC01000005">
    <property type="protein sequence ID" value="SNS06294.1"/>
    <property type="molecule type" value="Genomic_DNA"/>
</dbReference>
<dbReference type="OrthoDB" id="5465334at2"/>
<keyword evidence="3" id="KW-1185">Reference proteome</keyword>
<name>A0A239BGS8_9BACT</name>